<dbReference type="GO" id="GO:0045088">
    <property type="term" value="P:regulation of innate immune response"/>
    <property type="evidence" value="ECO:0007669"/>
    <property type="project" value="TreeGrafter"/>
</dbReference>
<gene>
    <name evidence="1" type="ORF">SKAU_G00178330</name>
</gene>
<dbReference type="GO" id="GO:0006203">
    <property type="term" value="P:dGTP catabolic process"/>
    <property type="evidence" value="ECO:0007669"/>
    <property type="project" value="TreeGrafter"/>
</dbReference>
<proteinExistence type="predicted"/>
<dbReference type="Proteomes" id="UP001152622">
    <property type="component" value="Chromosome 5"/>
</dbReference>
<dbReference type="SUPFAM" id="SSF109604">
    <property type="entry name" value="HD-domain/PDEase-like"/>
    <property type="match status" value="1"/>
</dbReference>
<dbReference type="FunFam" id="3.30.70.2760:FF:000002">
    <property type="entry name" value="SAM and HD domain-containing deoxynucleoside triphosphate triphosphohydrolase 1"/>
    <property type="match status" value="1"/>
</dbReference>
<dbReference type="OrthoDB" id="9991235at2759"/>
<dbReference type="PANTHER" id="PTHR11373:SF4">
    <property type="entry name" value="DEOXYNUCLEOSIDE TRIPHOSPHATE TRIPHOSPHOHYDROLASE SAMHD1"/>
    <property type="match status" value="1"/>
</dbReference>
<feature type="non-terminal residue" evidence="1">
    <location>
        <position position="1"/>
    </location>
</feature>
<keyword evidence="2" id="KW-1185">Reference proteome</keyword>
<reference evidence="1" key="1">
    <citation type="journal article" date="2023" name="Science">
        <title>Genome structures resolve the early diversification of teleost fishes.</title>
        <authorList>
            <person name="Parey E."/>
            <person name="Louis A."/>
            <person name="Montfort J."/>
            <person name="Bouchez O."/>
            <person name="Roques C."/>
            <person name="Iampietro C."/>
            <person name="Lluch J."/>
            <person name="Castinel A."/>
            <person name="Donnadieu C."/>
            <person name="Desvignes T."/>
            <person name="Floi Bucao C."/>
            <person name="Jouanno E."/>
            <person name="Wen M."/>
            <person name="Mejri S."/>
            <person name="Dirks R."/>
            <person name="Jansen H."/>
            <person name="Henkel C."/>
            <person name="Chen W.J."/>
            <person name="Zahm M."/>
            <person name="Cabau C."/>
            <person name="Klopp C."/>
            <person name="Thompson A.W."/>
            <person name="Robinson-Rechavi M."/>
            <person name="Braasch I."/>
            <person name="Lecointre G."/>
            <person name="Bobe J."/>
            <person name="Postlethwait J.H."/>
            <person name="Berthelot C."/>
            <person name="Roest Crollius H."/>
            <person name="Guiguen Y."/>
        </authorList>
    </citation>
    <scope>NUCLEOTIDE SEQUENCE</scope>
    <source>
        <strain evidence="1">WJC10195</strain>
    </source>
</reference>
<protein>
    <submittedName>
        <fullName evidence="1">Uncharacterized protein</fullName>
    </submittedName>
</protein>
<dbReference type="EMBL" id="JAINUF010000005">
    <property type="protein sequence ID" value="KAJ8361308.1"/>
    <property type="molecule type" value="Genomic_DNA"/>
</dbReference>
<dbReference type="GO" id="GO:0005634">
    <property type="term" value="C:nucleus"/>
    <property type="evidence" value="ECO:0007669"/>
    <property type="project" value="TreeGrafter"/>
</dbReference>
<dbReference type="GO" id="GO:0051607">
    <property type="term" value="P:defense response to virus"/>
    <property type="evidence" value="ECO:0007669"/>
    <property type="project" value="TreeGrafter"/>
</dbReference>
<dbReference type="GO" id="GO:0008832">
    <property type="term" value="F:dGTPase activity"/>
    <property type="evidence" value="ECO:0007669"/>
    <property type="project" value="TreeGrafter"/>
</dbReference>
<dbReference type="InterPro" id="IPR050135">
    <property type="entry name" value="dGTPase-like"/>
</dbReference>
<dbReference type="Gene3D" id="3.30.70.2760">
    <property type="match status" value="1"/>
</dbReference>
<evidence type="ECO:0000313" key="1">
    <source>
        <dbReference type="EMBL" id="KAJ8361308.1"/>
    </source>
</evidence>
<organism evidence="1 2">
    <name type="scientific">Synaphobranchus kaupii</name>
    <name type="common">Kaup's arrowtooth eel</name>
    <dbReference type="NCBI Taxonomy" id="118154"/>
    <lineage>
        <taxon>Eukaryota</taxon>
        <taxon>Metazoa</taxon>
        <taxon>Chordata</taxon>
        <taxon>Craniata</taxon>
        <taxon>Vertebrata</taxon>
        <taxon>Euteleostomi</taxon>
        <taxon>Actinopterygii</taxon>
        <taxon>Neopterygii</taxon>
        <taxon>Teleostei</taxon>
        <taxon>Anguilliformes</taxon>
        <taxon>Synaphobranchidae</taxon>
        <taxon>Synaphobranchus</taxon>
    </lineage>
</organism>
<comment type="caution">
    <text evidence="1">The sequence shown here is derived from an EMBL/GenBank/DDBJ whole genome shotgun (WGS) entry which is preliminary data.</text>
</comment>
<dbReference type="AlphaFoldDB" id="A0A9Q1J124"/>
<accession>A0A9Q1J124</accession>
<name>A0A9Q1J124_SYNKA</name>
<evidence type="ECO:0000313" key="2">
    <source>
        <dbReference type="Proteomes" id="UP001152622"/>
    </source>
</evidence>
<sequence>SIFEQILHSTQPELDEAREILRNILCRKLYKCVGQTYPKKIREDPPNDPLELDDRELARIVAKDVAEACPENPNVILSADNFVVNVVRMDYGMKEKNPINNMHFYSKNDPTKAIKIDQSQVSQMLPAVFSEKLIQVFCKKTDDESQNVAKEHFQKWCENEAIAASGPNILLEAERRQ</sequence>
<dbReference type="PANTHER" id="PTHR11373">
    <property type="entry name" value="DEOXYNUCLEOSIDE TRIPHOSPHATE TRIPHOSPHOHYDROLASE"/>
    <property type="match status" value="1"/>
</dbReference>